<dbReference type="Pfam" id="PF02515">
    <property type="entry name" value="CoA_transf_3"/>
    <property type="match status" value="1"/>
</dbReference>
<dbReference type="InterPro" id="IPR003673">
    <property type="entry name" value="CoA-Trfase_fam_III"/>
</dbReference>
<dbReference type="EMBL" id="UINC01001150">
    <property type="protein sequence ID" value="SUZ72370.1"/>
    <property type="molecule type" value="Genomic_DNA"/>
</dbReference>
<accession>A0A381PZP6</accession>
<dbReference type="Gene3D" id="3.30.1540.10">
    <property type="entry name" value="formyl-coa transferase, domain 3"/>
    <property type="match status" value="1"/>
</dbReference>
<dbReference type="GO" id="GO:0008410">
    <property type="term" value="F:CoA-transferase activity"/>
    <property type="evidence" value="ECO:0007669"/>
    <property type="project" value="TreeGrafter"/>
</dbReference>
<dbReference type="InterPro" id="IPR050483">
    <property type="entry name" value="CoA-transferase_III_domain"/>
</dbReference>
<protein>
    <recommendedName>
        <fullName evidence="3">CoA transferase</fullName>
    </recommendedName>
</protein>
<evidence type="ECO:0000313" key="2">
    <source>
        <dbReference type="EMBL" id="SUZ72370.1"/>
    </source>
</evidence>
<gene>
    <name evidence="2" type="ORF">METZ01_LOCUS25224</name>
</gene>
<dbReference type="PANTHER" id="PTHR48207:SF4">
    <property type="entry name" value="BLL6097 PROTEIN"/>
    <property type="match status" value="1"/>
</dbReference>
<organism evidence="2">
    <name type="scientific">marine metagenome</name>
    <dbReference type="NCBI Taxonomy" id="408172"/>
    <lineage>
        <taxon>unclassified sequences</taxon>
        <taxon>metagenomes</taxon>
        <taxon>ecological metagenomes</taxon>
    </lineage>
</organism>
<proteinExistence type="predicted"/>
<sequence>MEKPLSDVTVLDLTRALAGPICGRLLSDLGARVIKIEPPDGDLTRLLVPRVDGQSPYFVQYNAGKECVSIDLHTSVGRELFLQLVPHADIVLENYRPGVMDRLGIGYDQLKEANPEVIMASVSGWGHNNSRSDQGAFASAIHAETGVTEMVARRRAEEPRNDPMSHSDTYTGLHALGAVLAALHLRVRTGEGQKVEVSMAESTLMVNDLAAIEMSGQDPAVGFKGGQNWSPVLRMANGRYVSITIDITTNDGFRYISEAMGQPELAEDPRFAIIEDRVANRDALTGVLAQFIATFEDAAAVEAAIGPSAVLAAEVRTVPELATTDWATERGAFVEIDTGRGEMVTVPQSPWRFQDVDAGVTPFAGYRGQHNREVLSDLLGLSTSELDVLEADSVISSRPPRWLRESE</sequence>
<evidence type="ECO:0008006" key="3">
    <source>
        <dbReference type="Google" id="ProtNLM"/>
    </source>
</evidence>
<keyword evidence="1" id="KW-0808">Transferase</keyword>
<dbReference type="AlphaFoldDB" id="A0A381PZP6"/>
<name>A0A381PZP6_9ZZZZ</name>
<dbReference type="InterPro" id="IPR044855">
    <property type="entry name" value="CoA-Trfase_III_dom3_sf"/>
</dbReference>
<reference evidence="2" key="1">
    <citation type="submission" date="2018-05" db="EMBL/GenBank/DDBJ databases">
        <authorList>
            <person name="Lanie J.A."/>
            <person name="Ng W.-L."/>
            <person name="Kazmierczak K.M."/>
            <person name="Andrzejewski T.M."/>
            <person name="Davidsen T.M."/>
            <person name="Wayne K.J."/>
            <person name="Tettelin H."/>
            <person name="Glass J.I."/>
            <person name="Rusch D."/>
            <person name="Podicherti R."/>
            <person name="Tsui H.-C.T."/>
            <person name="Winkler M.E."/>
        </authorList>
    </citation>
    <scope>NUCLEOTIDE SEQUENCE</scope>
</reference>
<dbReference type="PANTHER" id="PTHR48207">
    <property type="entry name" value="SUCCINATE--HYDROXYMETHYLGLUTARATE COA-TRANSFERASE"/>
    <property type="match status" value="1"/>
</dbReference>
<dbReference type="Gene3D" id="3.40.50.10540">
    <property type="entry name" value="Crotonobetainyl-coa:carnitine coa-transferase, domain 1"/>
    <property type="match status" value="1"/>
</dbReference>
<evidence type="ECO:0000256" key="1">
    <source>
        <dbReference type="ARBA" id="ARBA00022679"/>
    </source>
</evidence>
<dbReference type="InterPro" id="IPR023606">
    <property type="entry name" value="CoA-Trfase_III_dom_1_sf"/>
</dbReference>
<dbReference type="SUPFAM" id="SSF89796">
    <property type="entry name" value="CoA-transferase family III (CaiB/BaiF)"/>
    <property type="match status" value="1"/>
</dbReference>